<dbReference type="EMBL" id="PDOC01000013">
    <property type="protein sequence ID" value="PIL43534.1"/>
    <property type="molecule type" value="Genomic_DNA"/>
</dbReference>
<evidence type="ECO:0000259" key="2">
    <source>
        <dbReference type="Pfam" id="PF11127"/>
    </source>
</evidence>
<keyword evidence="1" id="KW-0472">Membrane</keyword>
<feature type="transmembrane region" description="Helical" evidence="1">
    <location>
        <begin position="40"/>
        <end position="60"/>
    </location>
</feature>
<accession>A0A2G8TC18</accession>
<sequence>MKANVGTIDRTIRVVLGLGLIAATLMGAIGPWGWLGLVPLATGVFRFCPVYLPFGIRTCAVKR</sequence>
<dbReference type="OrthoDB" id="9804804at2"/>
<keyword evidence="1" id="KW-1133">Transmembrane helix</keyword>
<comment type="caution">
    <text evidence="3">The sequence shown here is derived from an EMBL/GenBank/DDBJ whole genome shotgun (WGS) entry which is preliminary data.</text>
</comment>
<evidence type="ECO:0000313" key="3">
    <source>
        <dbReference type="EMBL" id="PIL43534.1"/>
    </source>
</evidence>
<gene>
    <name evidence="3" type="ORF">CR105_18685</name>
</gene>
<dbReference type="InterPro" id="IPR021309">
    <property type="entry name" value="YgaP-like_TM"/>
</dbReference>
<keyword evidence="1" id="KW-0812">Transmembrane</keyword>
<dbReference type="AlphaFoldDB" id="A0A2G8TC18"/>
<evidence type="ECO:0000256" key="1">
    <source>
        <dbReference type="SAM" id="Phobius"/>
    </source>
</evidence>
<proteinExistence type="predicted"/>
<name>A0A2G8TC18_9BURK</name>
<dbReference type="Pfam" id="PF11127">
    <property type="entry name" value="YgaP-like_TM"/>
    <property type="match status" value="1"/>
</dbReference>
<dbReference type="RefSeq" id="WP_099790957.1">
    <property type="nucleotide sequence ID" value="NZ_JBHLYV010000019.1"/>
</dbReference>
<keyword evidence="4" id="KW-1185">Reference proteome</keyword>
<feature type="transmembrane region" description="Helical" evidence="1">
    <location>
        <begin position="12"/>
        <end position="34"/>
    </location>
</feature>
<feature type="domain" description="Inner membrane protein YgaP-like transmembrane" evidence="2">
    <location>
        <begin position="1"/>
        <end position="61"/>
    </location>
</feature>
<organism evidence="3 4">
    <name type="scientific">Massilia eurypsychrophila</name>
    <dbReference type="NCBI Taxonomy" id="1485217"/>
    <lineage>
        <taxon>Bacteria</taxon>
        <taxon>Pseudomonadati</taxon>
        <taxon>Pseudomonadota</taxon>
        <taxon>Betaproteobacteria</taxon>
        <taxon>Burkholderiales</taxon>
        <taxon>Oxalobacteraceae</taxon>
        <taxon>Telluria group</taxon>
        <taxon>Massilia</taxon>
    </lineage>
</organism>
<reference evidence="3 4" key="1">
    <citation type="submission" date="2017-10" db="EMBL/GenBank/DDBJ databases">
        <title>Massilia psychrophilum sp. nov., a novel purple-pigmented bacterium isolated from Tianshan glacier, Xinjiang Municipality, China.</title>
        <authorList>
            <person name="Wang H."/>
        </authorList>
    </citation>
    <scope>NUCLEOTIDE SEQUENCE [LARGE SCALE GENOMIC DNA]</scope>
    <source>
        <strain evidence="3 4">JCM 30074</strain>
    </source>
</reference>
<protein>
    <recommendedName>
        <fullName evidence="2">Inner membrane protein YgaP-like transmembrane domain-containing protein</fullName>
    </recommendedName>
</protein>
<evidence type="ECO:0000313" key="4">
    <source>
        <dbReference type="Proteomes" id="UP000230390"/>
    </source>
</evidence>
<dbReference type="Proteomes" id="UP000230390">
    <property type="component" value="Unassembled WGS sequence"/>
</dbReference>